<keyword evidence="1" id="KW-1277">Toxin-antitoxin system</keyword>
<dbReference type="Pfam" id="PF07362">
    <property type="entry name" value="CcdA"/>
    <property type="match status" value="1"/>
</dbReference>
<dbReference type="InterPro" id="IPR009956">
    <property type="entry name" value="Post-segregation_anti-tox_CcdA"/>
</dbReference>
<accession>A0A6M1RTA7</accession>
<evidence type="ECO:0000313" key="2">
    <source>
        <dbReference type="EMBL" id="NGO64924.1"/>
    </source>
</evidence>
<comment type="caution">
    <text evidence="2">The sequence shown here is derived from an EMBL/GenBank/DDBJ whole genome shotgun (WGS) entry which is preliminary data.</text>
</comment>
<dbReference type="AlphaFoldDB" id="A0A6M1RTA7"/>
<evidence type="ECO:0000256" key="1">
    <source>
        <dbReference type="ARBA" id="ARBA00022649"/>
    </source>
</evidence>
<sequence length="76" mass="8541">MASQPRKTAAVPLDQSLIAEARDLLIDVSHAAEEGIAQAIKAEKERRWRIENADAIRAANEYVEKHGLPLAKYRQF</sequence>
<gene>
    <name evidence="2" type="ORF">G6N76_14735</name>
</gene>
<dbReference type="EMBL" id="JAAKZH010000004">
    <property type="protein sequence ID" value="NGO64924.1"/>
    <property type="molecule type" value="Genomic_DNA"/>
</dbReference>
<reference evidence="2 3" key="1">
    <citation type="submission" date="2020-02" db="EMBL/GenBank/DDBJ databases">
        <title>Genome sequence of the type strain CCBAU10050 of Rhizobium daejeonense.</title>
        <authorList>
            <person name="Gao J."/>
            <person name="Sun J."/>
        </authorList>
    </citation>
    <scope>NUCLEOTIDE SEQUENCE [LARGE SCALE GENOMIC DNA]</scope>
    <source>
        <strain evidence="2 3">CCBAU10050</strain>
    </source>
</reference>
<keyword evidence="3" id="KW-1185">Reference proteome</keyword>
<evidence type="ECO:0000313" key="3">
    <source>
        <dbReference type="Proteomes" id="UP000477849"/>
    </source>
</evidence>
<organism evidence="2 3">
    <name type="scientific">Rhizobium daejeonense</name>
    <dbReference type="NCBI Taxonomy" id="240521"/>
    <lineage>
        <taxon>Bacteria</taxon>
        <taxon>Pseudomonadati</taxon>
        <taxon>Pseudomonadota</taxon>
        <taxon>Alphaproteobacteria</taxon>
        <taxon>Hyphomicrobiales</taxon>
        <taxon>Rhizobiaceae</taxon>
        <taxon>Rhizobium/Agrobacterium group</taxon>
        <taxon>Rhizobium</taxon>
    </lineage>
</organism>
<name>A0A6M1RTA7_9HYPH</name>
<protein>
    <submittedName>
        <fullName evidence="2">Type II toxin-antitoxin system CcdA family antitoxin</fullName>
    </submittedName>
</protein>
<dbReference type="Proteomes" id="UP000477849">
    <property type="component" value="Unassembled WGS sequence"/>
</dbReference>
<proteinExistence type="predicted"/>
<dbReference type="RefSeq" id="WP_163902863.1">
    <property type="nucleotide sequence ID" value="NZ_CP048427.1"/>
</dbReference>